<keyword evidence="4" id="KW-0808">Transferase</keyword>
<keyword evidence="3" id="KW-0597">Phosphoprotein</keyword>
<dbReference type="PANTHER" id="PTHR43711">
    <property type="entry name" value="TWO-COMPONENT HISTIDINE KINASE"/>
    <property type="match status" value="1"/>
</dbReference>
<dbReference type="SUPFAM" id="SSF47384">
    <property type="entry name" value="Homodimeric domain of signal transducing histidine kinase"/>
    <property type="match status" value="1"/>
</dbReference>
<dbReference type="InterPro" id="IPR003594">
    <property type="entry name" value="HATPase_dom"/>
</dbReference>
<dbReference type="GO" id="GO:0000155">
    <property type="term" value="F:phosphorelay sensor kinase activity"/>
    <property type="evidence" value="ECO:0007669"/>
    <property type="project" value="InterPro"/>
</dbReference>
<dbReference type="STRING" id="670155.SAMN04488001_1359"/>
<dbReference type="SMART" id="SM00388">
    <property type="entry name" value="HisKA"/>
    <property type="match status" value="1"/>
</dbReference>
<evidence type="ECO:0000256" key="1">
    <source>
        <dbReference type="ARBA" id="ARBA00000085"/>
    </source>
</evidence>
<dbReference type="CDD" id="cd16922">
    <property type="entry name" value="HATPase_EvgS-ArcB-TorS-like"/>
    <property type="match status" value="1"/>
</dbReference>
<dbReference type="EC" id="2.7.13.3" evidence="2"/>
<accession>A0A1H2V235</accession>
<dbReference type="InterPro" id="IPR003661">
    <property type="entry name" value="HisK_dim/P_dom"/>
</dbReference>
<evidence type="ECO:0000256" key="2">
    <source>
        <dbReference type="ARBA" id="ARBA00012438"/>
    </source>
</evidence>
<evidence type="ECO:0000256" key="3">
    <source>
        <dbReference type="ARBA" id="ARBA00022553"/>
    </source>
</evidence>
<keyword evidence="7" id="KW-0812">Transmembrane</keyword>
<dbReference type="InterPro" id="IPR050736">
    <property type="entry name" value="Sensor_HK_Regulatory"/>
</dbReference>
<dbReference type="PANTHER" id="PTHR43711:SF1">
    <property type="entry name" value="HISTIDINE KINASE 1"/>
    <property type="match status" value="1"/>
</dbReference>
<proteinExistence type="predicted"/>
<keyword evidence="7" id="KW-1133">Transmembrane helix</keyword>
<dbReference type="SMART" id="SM00387">
    <property type="entry name" value="HATPase_c"/>
    <property type="match status" value="1"/>
</dbReference>
<keyword evidence="5 9" id="KW-0418">Kinase</keyword>
<evidence type="ECO:0000256" key="7">
    <source>
        <dbReference type="SAM" id="Phobius"/>
    </source>
</evidence>
<gene>
    <name evidence="9" type="ORF">SAMN04488001_1359</name>
</gene>
<dbReference type="FunFam" id="3.30.565.10:FF:000006">
    <property type="entry name" value="Sensor histidine kinase WalK"/>
    <property type="match status" value="1"/>
</dbReference>
<dbReference type="AlphaFoldDB" id="A0A1H2V235"/>
<keyword evidence="7" id="KW-0472">Membrane</keyword>
<dbReference type="EMBL" id="FNOI01000002">
    <property type="protein sequence ID" value="SDW62009.1"/>
    <property type="molecule type" value="Genomic_DNA"/>
</dbReference>
<evidence type="ECO:0000313" key="9">
    <source>
        <dbReference type="EMBL" id="SDW62009.1"/>
    </source>
</evidence>
<reference evidence="10" key="1">
    <citation type="submission" date="2016-10" db="EMBL/GenBank/DDBJ databases">
        <authorList>
            <person name="Varghese N."/>
            <person name="Submissions S."/>
        </authorList>
    </citation>
    <scope>NUCLEOTIDE SEQUENCE [LARGE SCALE GENOMIC DNA]</scope>
    <source>
        <strain evidence="10">DSM 26922</strain>
    </source>
</reference>
<dbReference type="CDD" id="cd00082">
    <property type="entry name" value="HisKA"/>
    <property type="match status" value="1"/>
</dbReference>
<dbReference type="InterPro" id="IPR036097">
    <property type="entry name" value="HisK_dim/P_sf"/>
</dbReference>
<sequence>MKLSFDFFRGLIIGALTVGLITAALSLAHMRTQILSIGNGSATGPVWYVTGVERELQEFEFALAYYELDPTTANNVTLRFDILWSMVASISQGDVAAKLEDFNVDYALLEQMPELLKKHDAAIMDIGALTREERMDILLEFRALNDEVHQVGMKALQASSAETLTWRETLLSVSNNNAVVGIILIVIVTILILMFQFDRVAARRQLREKDALLVAAEAASVAKSQFISVINHELRTPLTSIKGAISLMSAGALGKVPKTFERPINIAERNCRQLSSLISDLLDAEKFSSGAMEYKFEPINLPQFLTEQIETHASFADSYGVTLSIQPPVPELIVNGDAHRLGQVMSNLLSNAVKFSKSGDHVTVSLEEQNGRAVVSVTDTGRGIPEAARDKVFERFQQVDSSNERERGGTGLGLSIVKAIVEAHGGHVDFDSVVGEGTTFKFDLSLVK</sequence>
<evidence type="ECO:0000256" key="6">
    <source>
        <dbReference type="ARBA" id="ARBA00023012"/>
    </source>
</evidence>
<evidence type="ECO:0000313" key="10">
    <source>
        <dbReference type="Proteomes" id="UP000199441"/>
    </source>
</evidence>
<dbReference type="PRINTS" id="PR00344">
    <property type="entry name" value="BCTRLSENSOR"/>
</dbReference>
<keyword evidence="10" id="KW-1185">Reference proteome</keyword>
<dbReference type="Gene3D" id="3.30.565.10">
    <property type="entry name" value="Histidine kinase-like ATPase, C-terminal domain"/>
    <property type="match status" value="1"/>
</dbReference>
<dbReference type="Gene3D" id="1.10.287.130">
    <property type="match status" value="1"/>
</dbReference>
<dbReference type="OrthoDB" id="7179697at2"/>
<dbReference type="PROSITE" id="PS50109">
    <property type="entry name" value="HIS_KIN"/>
    <property type="match status" value="1"/>
</dbReference>
<feature type="domain" description="Histidine kinase" evidence="8">
    <location>
        <begin position="229"/>
        <end position="448"/>
    </location>
</feature>
<comment type="catalytic activity">
    <reaction evidence="1">
        <text>ATP + protein L-histidine = ADP + protein N-phospho-L-histidine.</text>
        <dbReference type="EC" id="2.7.13.3"/>
    </reaction>
</comment>
<feature type="transmembrane region" description="Helical" evidence="7">
    <location>
        <begin position="178"/>
        <end position="197"/>
    </location>
</feature>
<dbReference type="Pfam" id="PF02518">
    <property type="entry name" value="HATPase_c"/>
    <property type="match status" value="1"/>
</dbReference>
<evidence type="ECO:0000259" key="8">
    <source>
        <dbReference type="PROSITE" id="PS50109"/>
    </source>
</evidence>
<dbReference type="RefSeq" id="WP_089945966.1">
    <property type="nucleotide sequence ID" value="NZ_FNOI01000002.1"/>
</dbReference>
<dbReference type="Proteomes" id="UP000199441">
    <property type="component" value="Unassembled WGS sequence"/>
</dbReference>
<dbReference type="InterPro" id="IPR036890">
    <property type="entry name" value="HATPase_C_sf"/>
</dbReference>
<dbReference type="InterPro" id="IPR004358">
    <property type="entry name" value="Sig_transdc_His_kin-like_C"/>
</dbReference>
<dbReference type="SUPFAM" id="SSF55874">
    <property type="entry name" value="ATPase domain of HSP90 chaperone/DNA topoisomerase II/histidine kinase"/>
    <property type="match status" value="1"/>
</dbReference>
<organism evidence="9 10">
    <name type="scientific">Litoreibacter albidus</name>
    <dbReference type="NCBI Taxonomy" id="670155"/>
    <lineage>
        <taxon>Bacteria</taxon>
        <taxon>Pseudomonadati</taxon>
        <taxon>Pseudomonadota</taxon>
        <taxon>Alphaproteobacteria</taxon>
        <taxon>Rhodobacterales</taxon>
        <taxon>Roseobacteraceae</taxon>
        <taxon>Litoreibacter</taxon>
    </lineage>
</organism>
<dbReference type="Pfam" id="PF00512">
    <property type="entry name" value="HisKA"/>
    <property type="match status" value="1"/>
</dbReference>
<evidence type="ECO:0000256" key="4">
    <source>
        <dbReference type="ARBA" id="ARBA00022679"/>
    </source>
</evidence>
<evidence type="ECO:0000256" key="5">
    <source>
        <dbReference type="ARBA" id="ARBA00022777"/>
    </source>
</evidence>
<name>A0A1H2V235_9RHOB</name>
<dbReference type="InterPro" id="IPR005467">
    <property type="entry name" value="His_kinase_dom"/>
</dbReference>
<keyword evidence="6" id="KW-0902">Two-component regulatory system</keyword>
<protein>
    <recommendedName>
        <fullName evidence="2">histidine kinase</fullName>
        <ecNumber evidence="2">2.7.13.3</ecNumber>
    </recommendedName>
</protein>